<name>A0A1H6FSA9_THEAL</name>
<evidence type="ECO:0000313" key="2">
    <source>
        <dbReference type="EMBL" id="SEH12644.1"/>
    </source>
</evidence>
<dbReference type="GO" id="GO:0005737">
    <property type="term" value="C:cytoplasm"/>
    <property type="evidence" value="ECO:0007669"/>
    <property type="project" value="TreeGrafter"/>
</dbReference>
<keyword evidence="3" id="KW-1185">Reference proteome</keyword>
<dbReference type="Gene3D" id="3.40.50.720">
    <property type="entry name" value="NAD(P)-binding Rossmann-like Domain"/>
    <property type="match status" value="1"/>
</dbReference>
<reference evidence="3" key="1">
    <citation type="submission" date="2016-10" db="EMBL/GenBank/DDBJ databases">
        <authorList>
            <person name="Varghese N."/>
            <person name="Submissions S."/>
        </authorList>
    </citation>
    <scope>NUCLEOTIDE SEQUENCE [LARGE SCALE GENOMIC DNA]</scope>
    <source>
        <strain evidence="3">ATCC 35263</strain>
    </source>
</reference>
<dbReference type="InterPro" id="IPR036291">
    <property type="entry name" value="NAD(P)-bd_dom_sf"/>
</dbReference>
<organism evidence="2 3">
    <name type="scientific">Thermoleophilum album</name>
    <dbReference type="NCBI Taxonomy" id="29539"/>
    <lineage>
        <taxon>Bacteria</taxon>
        <taxon>Bacillati</taxon>
        <taxon>Actinomycetota</taxon>
        <taxon>Thermoleophilia</taxon>
        <taxon>Thermoleophilales</taxon>
        <taxon>Thermoleophilaceae</taxon>
        <taxon>Thermoleophilum</taxon>
    </lineage>
</organism>
<dbReference type="AlphaFoldDB" id="A0A1H6FSA9"/>
<dbReference type="Pfam" id="PF01370">
    <property type="entry name" value="Epimerase"/>
    <property type="match status" value="1"/>
</dbReference>
<accession>A0A1H6FSA9</accession>
<dbReference type="EMBL" id="FNWJ01000001">
    <property type="protein sequence ID" value="SEH12644.1"/>
    <property type="molecule type" value="Genomic_DNA"/>
</dbReference>
<gene>
    <name evidence="2" type="ORF">SAMN02745716_1160</name>
</gene>
<dbReference type="RefSeq" id="WP_093117037.1">
    <property type="nucleotide sequence ID" value="NZ_FNWJ01000001.1"/>
</dbReference>
<dbReference type="PANTHER" id="PTHR48079">
    <property type="entry name" value="PROTEIN YEEZ"/>
    <property type="match status" value="1"/>
</dbReference>
<protein>
    <submittedName>
        <fullName evidence="2">Nucleoside-diphosphate-sugar epimerase</fullName>
    </submittedName>
</protein>
<dbReference type="SUPFAM" id="SSF51735">
    <property type="entry name" value="NAD(P)-binding Rossmann-fold domains"/>
    <property type="match status" value="1"/>
</dbReference>
<feature type="domain" description="NAD-dependent epimerase/dehydratase" evidence="1">
    <location>
        <begin position="31"/>
        <end position="246"/>
    </location>
</feature>
<sequence>MTDRAPSARNQLPGVAARVAAAAATWQGRRVAITGACGFIGRALRQRLEAAGAEVVGIDKRGRREAGVIAGDLALPGPWQDAIADCELVIHCAARVSNLGSRTQFWRDNVLALRRVIDAVAGRGARLVHLSSVRAFSDREFPDGVCEHQPVRPDGHLYVDTKIASEQVALQAHAAGEVVCTVIRPGDVWGPGSRPWTVLPVELIRRRRFMLPAWGRGLFSPVYVDNLVDGIVLATAEPRAAGRVFTITDGMAVPTRVFFAHYCRMLGVRGPLGGPTWLVRALTAVAGTFDRLKGLDSELSPAAVDYFLRYGSYSIDEARRVLGYAPRVDLAEGMRRTEAWLRERGLVGA</sequence>
<dbReference type="InterPro" id="IPR051783">
    <property type="entry name" value="NAD(P)-dependent_oxidoreduct"/>
</dbReference>
<proteinExistence type="predicted"/>
<dbReference type="InterPro" id="IPR001509">
    <property type="entry name" value="Epimerase_deHydtase"/>
</dbReference>
<dbReference type="Proteomes" id="UP000222056">
    <property type="component" value="Unassembled WGS sequence"/>
</dbReference>
<dbReference type="PANTHER" id="PTHR48079:SF6">
    <property type="entry name" value="NAD(P)-BINDING DOMAIN-CONTAINING PROTEIN-RELATED"/>
    <property type="match status" value="1"/>
</dbReference>
<dbReference type="OrthoDB" id="9801785at2"/>
<evidence type="ECO:0000313" key="3">
    <source>
        <dbReference type="Proteomes" id="UP000222056"/>
    </source>
</evidence>
<evidence type="ECO:0000259" key="1">
    <source>
        <dbReference type="Pfam" id="PF01370"/>
    </source>
</evidence>
<dbReference type="GO" id="GO:0004029">
    <property type="term" value="F:aldehyde dehydrogenase (NAD+) activity"/>
    <property type="evidence" value="ECO:0007669"/>
    <property type="project" value="TreeGrafter"/>
</dbReference>
<dbReference type="STRING" id="29539.SAMN02745716_1160"/>